<reference evidence="2" key="3">
    <citation type="submission" date="2023-05" db="EMBL/GenBank/DDBJ databases">
        <authorList>
            <person name="Smith C.H."/>
        </authorList>
    </citation>
    <scope>NUCLEOTIDE SEQUENCE</scope>
    <source>
        <strain evidence="2">CHS0354</strain>
        <tissue evidence="2">Mantle</tissue>
    </source>
</reference>
<organism evidence="2 3">
    <name type="scientific">Potamilus streckersoni</name>
    <dbReference type="NCBI Taxonomy" id="2493646"/>
    <lineage>
        <taxon>Eukaryota</taxon>
        <taxon>Metazoa</taxon>
        <taxon>Spiralia</taxon>
        <taxon>Lophotrochozoa</taxon>
        <taxon>Mollusca</taxon>
        <taxon>Bivalvia</taxon>
        <taxon>Autobranchia</taxon>
        <taxon>Heteroconchia</taxon>
        <taxon>Palaeoheterodonta</taxon>
        <taxon>Unionida</taxon>
        <taxon>Unionoidea</taxon>
        <taxon>Unionidae</taxon>
        <taxon>Ambleminae</taxon>
        <taxon>Lampsilini</taxon>
        <taxon>Potamilus</taxon>
    </lineage>
</organism>
<evidence type="ECO:0000313" key="2">
    <source>
        <dbReference type="EMBL" id="KAK3599194.1"/>
    </source>
</evidence>
<name>A0AAE0SWR6_9BIVA</name>
<dbReference type="EMBL" id="JAEAOA010000772">
    <property type="protein sequence ID" value="KAK3599194.1"/>
    <property type="molecule type" value="Genomic_DNA"/>
</dbReference>
<reference evidence="2" key="1">
    <citation type="journal article" date="2021" name="Genome Biol. Evol.">
        <title>A High-Quality Reference Genome for a Parasitic Bivalve with Doubly Uniparental Inheritance (Bivalvia: Unionida).</title>
        <authorList>
            <person name="Smith C.H."/>
        </authorList>
    </citation>
    <scope>NUCLEOTIDE SEQUENCE</scope>
    <source>
        <strain evidence="2">CHS0354</strain>
    </source>
</reference>
<keyword evidence="1" id="KW-0472">Membrane</keyword>
<reference evidence="2" key="2">
    <citation type="journal article" date="2021" name="Genome Biol. Evol.">
        <title>Developing a high-quality reference genome for a parasitic bivalve with doubly uniparental inheritance (Bivalvia: Unionida).</title>
        <authorList>
            <person name="Smith C.H."/>
        </authorList>
    </citation>
    <scope>NUCLEOTIDE SEQUENCE</scope>
    <source>
        <strain evidence="2">CHS0354</strain>
        <tissue evidence="2">Mantle</tissue>
    </source>
</reference>
<protein>
    <submittedName>
        <fullName evidence="2">Uncharacterized protein</fullName>
    </submittedName>
</protein>
<gene>
    <name evidence="2" type="ORF">CHS0354_012798</name>
</gene>
<evidence type="ECO:0000313" key="3">
    <source>
        <dbReference type="Proteomes" id="UP001195483"/>
    </source>
</evidence>
<keyword evidence="1" id="KW-1133">Transmembrane helix</keyword>
<dbReference type="AlphaFoldDB" id="A0AAE0SWR6"/>
<proteinExistence type="predicted"/>
<keyword evidence="3" id="KW-1185">Reference proteome</keyword>
<sequence length="516" mass="58056">MTVNEKDVIDIAVGETVIIRRWRYSEKTLNVVIEMGNEILMNISFNGRIDDMVDNKKNELILRYNDTSKYLSLVLCNPSRNDEGLYHIKESIYENSTDIFQRQEGEWRFQLNVFDHGEMKTGSVGENMTIIELQKSDMMFLVLNYYEEIVATSTLFDPKCVVSSQRHLYGRLKCTEDKIRNTYSIEIQNVTQMDTCSYRVYYNNKGSTKRCFINITGIIGTSTQGNFTQYTTSSDNPSNRSYGQLSSLHPALTYVIPVATGVGFFIIGMTGCLIWIQRKNSRRLESVQRLILEKCETASFPIPSTIRKHVLIHPTCDRRTGSLLTQPNALHNTGLGLPYAHLPSTSTAVHVACNSIYALSEQDDDNPGLNNIIQCSESSKISKYNLSAGYMERIDNDILDSSPSVLILMSAEDGVEQNYNCTSNECEKTPVLQSFQTLCAKVKKQSKPSSRNTDTGAIMSGDGYELVDLSCDIDIVKAFKVDEIIHVSTTNQNMSSHDFACGTCLSIELTTTMNMK</sequence>
<accession>A0AAE0SWR6</accession>
<comment type="caution">
    <text evidence="2">The sequence shown here is derived from an EMBL/GenBank/DDBJ whole genome shotgun (WGS) entry which is preliminary data.</text>
</comment>
<keyword evidence="1" id="KW-0812">Transmembrane</keyword>
<feature type="transmembrane region" description="Helical" evidence="1">
    <location>
        <begin position="254"/>
        <end position="276"/>
    </location>
</feature>
<dbReference type="Proteomes" id="UP001195483">
    <property type="component" value="Unassembled WGS sequence"/>
</dbReference>
<evidence type="ECO:0000256" key="1">
    <source>
        <dbReference type="SAM" id="Phobius"/>
    </source>
</evidence>